<protein>
    <submittedName>
        <fullName evidence="2">Glycerophosphodiester phosphodiesterase family protein</fullName>
    </submittedName>
</protein>
<dbReference type="PROSITE" id="PS51704">
    <property type="entry name" value="GP_PDE"/>
    <property type="match status" value="1"/>
</dbReference>
<proteinExistence type="predicted"/>
<dbReference type="PANTHER" id="PTHR46211">
    <property type="entry name" value="GLYCEROPHOSPHORYL DIESTER PHOSPHODIESTERASE"/>
    <property type="match status" value="1"/>
</dbReference>
<accession>A0ABV3Q177</accession>
<sequence>MKIKWGKKRLMAGGLIGVCLLLLVGYMGQSIKRVDLEGMITVAHRGAANFAPENTMSSFQKGLDLGADFIEGDVHLSKDGELIVIHDESVDRTTNGKGLVKNFTLDELKKLDAGTSFHSDFEGEAIITLNELLEEFYGKIGILIEIKNPSLYPGIEEKVVEILDQYNDLQSIVVQSFSEHALKKIHELNPKLQIAVLIETSTTPISSKKLNDLTSFATYINFNISNLNKRMVDEIHQREGKVLVWSKTDPKLIQKAFRYGVDGIITDFSSWPYLPPVYVAEE</sequence>
<feature type="domain" description="GP-PDE" evidence="1">
    <location>
        <begin position="39"/>
        <end position="276"/>
    </location>
</feature>
<dbReference type="RefSeq" id="WP_367778454.1">
    <property type="nucleotide sequence ID" value="NZ_JBFMIA010000002.1"/>
</dbReference>
<dbReference type="Proteomes" id="UP001556040">
    <property type="component" value="Unassembled WGS sequence"/>
</dbReference>
<dbReference type="EMBL" id="JBFMIA010000002">
    <property type="protein sequence ID" value="MEW9501108.1"/>
    <property type="molecule type" value="Genomic_DNA"/>
</dbReference>
<dbReference type="Gene3D" id="3.20.20.190">
    <property type="entry name" value="Phosphatidylinositol (PI) phosphodiesterase"/>
    <property type="match status" value="1"/>
</dbReference>
<evidence type="ECO:0000313" key="3">
    <source>
        <dbReference type="Proteomes" id="UP001556040"/>
    </source>
</evidence>
<gene>
    <name evidence="2" type="ORF">AB1471_04725</name>
</gene>
<dbReference type="InterPro" id="IPR030395">
    <property type="entry name" value="GP_PDE_dom"/>
</dbReference>
<dbReference type="PANTHER" id="PTHR46211:SF14">
    <property type="entry name" value="GLYCEROPHOSPHODIESTER PHOSPHODIESTERASE"/>
    <property type="match status" value="1"/>
</dbReference>
<evidence type="ECO:0000313" key="2">
    <source>
        <dbReference type="EMBL" id="MEW9501108.1"/>
    </source>
</evidence>
<keyword evidence="3" id="KW-1185">Reference proteome</keyword>
<dbReference type="SUPFAM" id="SSF51695">
    <property type="entry name" value="PLC-like phosphodiesterases"/>
    <property type="match status" value="1"/>
</dbReference>
<name>A0ABV3Q177_9BACL</name>
<reference evidence="2 3" key="1">
    <citation type="journal article" date="1979" name="Int. J. Syst. Evol. Microbiol.">
        <title>Bacillus globisporus subsp. marinus subsp. nov.</title>
        <authorList>
            <person name="Liu H."/>
        </authorList>
    </citation>
    <scope>NUCLEOTIDE SEQUENCE [LARGE SCALE GENOMIC DNA]</scope>
    <source>
        <strain evidence="2 3">DSM 1297</strain>
    </source>
</reference>
<evidence type="ECO:0000259" key="1">
    <source>
        <dbReference type="PROSITE" id="PS51704"/>
    </source>
</evidence>
<dbReference type="InterPro" id="IPR017946">
    <property type="entry name" value="PLC-like_Pdiesterase_TIM-brl"/>
</dbReference>
<organism evidence="2 3">
    <name type="scientific">Jeotgalibacillus marinus</name>
    <dbReference type="NCBI Taxonomy" id="86667"/>
    <lineage>
        <taxon>Bacteria</taxon>
        <taxon>Bacillati</taxon>
        <taxon>Bacillota</taxon>
        <taxon>Bacilli</taxon>
        <taxon>Bacillales</taxon>
        <taxon>Caryophanaceae</taxon>
        <taxon>Jeotgalibacillus</taxon>
    </lineage>
</organism>
<dbReference type="Pfam" id="PF03009">
    <property type="entry name" value="GDPD"/>
    <property type="match status" value="1"/>
</dbReference>
<comment type="caution">
    <text evidence="2">The sequence shown here is derived from an EMBL/GenBank/DDBJ whole genome shotgun (WGS) entry which is preliminary data.</text>
</comment>